<dbReference type="Gene3D" id="3.40.630.30">
    <property type="match status" value="1"/>
</dbReference>
<name>A0A4R6BT43_9STAP</name>
<dbReference type="Pfam" id="PF00583">
    <property type="entry name" value="Acetyltransf_1"/>
    <property type="match status" value="1"/>
</dbReference>
<dbReference type="PIRSF" id="PIRSF021278">
    <property type="entry name" value="AcuA"/>
    <property type="match status" value="1"/>
</dbReference>
<accession>A0A4R6BT43</accession>
<gene>
    <name evidence="2" type="ORF">ERX29_07890</name>
</gene>
<evidence type="ECO:0000313" key="2">
    <source>
        <dbReference type="EMBL" id="TDM07655.1"/>
    </source>
</evidence>
<evidence type="ECO:0000313" key="3">
    <source>
        <dbReference type="Proteomes" id="UP000294802"/>
    </source>
</evidence>
<feature type="domain" description="N-acetyltransferase" evidence="1">
    <location>
        <begin position="44"/>
        <end position="119"/>
    </location>
</feature>
<reference evidence="2 3" key="1">
    <citation type="submission" date="2019-01" db="EMBL/GenBank/DDBJ databases">
        <title>Draft genome sequences of the type strains of six Macrococcus species.</title>
        <authorList>
            <person name="Mazhar S."/>
            <person name="Altermann E."/>
            <person name="Hill C."/>
            <person name="Mcauliffe O."/>
        </authorList>
    </citation>
    <scope>NUCLEOTIDE SEQUENCE [LARGE SCALE GENOMIC DNA]</scope>
    <source>
        <strain evidence="2 3">CCM4815</strain>
    </source>
</reference>
<dbReference type="AlphaFoldDB" id="A0A4R6BT43"/>
<dbReference type="GO" id="GO:0019152">
    <property type="term" value="F:acetoin dehydrogenase (NAD+) activity"/>
    <property type="evidence" value="ECO:0007669"/>
    <property type="project" value="InterPro"/>
</dbReference>
<dbReference type="SUPFAM" id="SSF55729">
    <property type="entry name" value="Acyl-CoA N-acyltransferases (Nat)"/>
    <property type="match status" value="1"/>
</dbReference>
<dbReference type="CDD" id="cd04301">
    <property type="entry name" value="NAT_SF"/>
    <property type="match status" value="1"/>
</dbReference>
<dbReference type="Proteomes" id="UP000294802">
    <property type="component" value="Unassembled WGS sequence"/>
</dbReference>
<keyword evidence="3" id="KW-1185">Reference proteome</keyword>
<dbReference type="InterPro" id="IPR000182">
    <property type="entry name" value="GNAT_dom"/>
</dbReference>
<comment type="caution">
    <text evidence="2">The sequence shown here is derived from an EMBL/GenBank/DDBJ whole genome shotgun (WGS) entry which is preliminary data.</text>
</comment>
<sequence length="210" mass="24640">MEHTKTYYRHDHHKDDRYIIVEGPVSSDTLSQYTFDDGLVAFRRPPEQFEAVKEIADLPEGRIIICRDGDNIIGYTTYLYPDPMERWSEGNLPFLLELGAIEVSLNYRSLGLGKEMLKLSMRDDQVEDYIIITTEYYWHWDLKNTKLNVFDYKKIMQKMMAAGGLEVFATNDPEITSHPANCLMARIGSRITNEQIDQFDKIRFTNRFFM</sequence>
<keyword evidence="2" id="KW-0808">Transferase</keyword>
<dbReference type="EMBL" id="SCWB01000013">
    <property type="protein sequence ID" value="TDM07655.1"/>
    <property type="molecule type" value="Genomic_DNA"/>
</dbReference>
<dbReference type="GO" id="GO:0016747">
    <property type="term" value="F:acyltransferase activity, transferring groups other than amino-acyl groups"/>
    <property type="evidence" value="ECO:0007669"/>
    <property type="project" value="InterPro"/>
</dbReference>
<dbReference type="GO" id="GO:0045150">
    <property type="term" value="P:acetoin catabolic process"/>
    <property type="evidence" value="ECO:0007669"/>
    <property type="project" value="InterPro"/>
</dbReference>
<dbReference type="OrthoDB" id="5416633at2"/>
<dbReference type="InterPro" id="IPR016181">
    <property type="entry name" value="Acyl_CoA_acyltransferase"/>
</dbReference>
<dbReference type="RefSeq" id="WP_133444168.1">
    <property type="nucleotide sequence ID" value="NZ_SCWB01000013.1"/>
</dbReference>
<organism evidence="2 3">
    <name type="scientific">Macrococcus lamae</name>
    <dbReference type="NCBI Taxonomy" id="198484"/>
    <lineage>
        <taxon>Bacteria</taxon>
        <taxon>Bacillati</taxon>
        <taxon>Bacillota</taxon>
        <taxon>Bacilli</taxon>
        <taxon>Bacillales</taxon>
        <taxon>Staphylococcaceae</taxon>
        <taxon>Macrococcus</taxon>
    </lineage>
</organism>
<protein>
    <submittedName>
        <fullName evidence="2">GNAT family N-acetyltransferase</fullName>
    </submittedName>
</protein>
<proteinExistence type="predicted"/>
<evidence type="ECO:0000259" key="1">
    <source>
        <dbReference type="Pfam" id="PF00583"/>
    </source>
</evidence>
<dbReference type="InterPro" id="IPR024699">
    <property type="entry name" value="AcuA"/>
</dbReference>